<accession>A0AAV2QAN7</accession>
<name>A0AAV2QAN7_MEGNR</name>
<keyword evidence="2" id="KW-0677">Repeat</keyword>
<dbReference type="PANTHER" id="PTHR24366:SF96">
    <property type="entry name" value="LEUCINE RICH REPEAT CONTAINING 53"/>
    <property type="match status" value="1"/>
</dbReference>
<sequence>MFSIHSKMWIIIICVLFINTAHTSPTRLKPPLYVKSVSFKSLDQDNFIDRDNVLNPDKLRTDPMCPAADSIFPCICLLELAVGKLNIDCSNVIDELQLRQVFGTDFPTKDFQNLTILNNSNIKILGNGVFGSVTFEHVRIMKGSLVTIEDSVFILSNTTLKSLDLSWNEIAVFPFPTLNVYMNLMYLCVKANNIQTFPIFASQSLLGLCMSNNPISILPLNPYGYLPHLEHIWLSSTKVKDLPPNMFSSLHKLETVNLHSNKINRINMDTFKITSQVLQSIDFSDNEIQTIEAGAFIGLHDSVINLESNKLTILPSDVWQGVVLQNVKLRIKGNPLLCGCDVAWAVLDPLFITHLEGAICADGHKLTDECKPCYKLCSPFIELRRLFTFRF</sequence>
<organism evidence="4 5">
    <name type="scientific">Meganyctiphanes norvegica</name>
    <name type="common">Northern krill</name>
    <name type="synonym">Thysanopoda norvegica</name>
    <dbReference type="NCBI Taxonomy" id="48144"/>
    <lineage>
        <taxon>Eukaryota</taxon>
        <taxon>Metazoa</taxon>
        <taxon>Ecdysozoa</taxon>
        <taxon>Arthropoda</taxon>
        <taxon>Crustacea</taxon>
        <taxon>Multicrustacea</taxon>
        <taxon>Malacostraca</taxon>
        <taxon>Eumalacostraca</taxon>
        <taxon>Eucarida</taxon>
        <taxon>Euphausiacea</taxon>
        <taxon>Euphausiidae</taxon>
        <taxon>Meganyctiphanes</taxon>
    </lineage>
</organism>
<dbReference type="SUPFAM" id="SSF52058">
    <property type="entry name" value="L domain-like"/>
    <property type="match status" value="1"/>
</dbReference>
<protein>
    <submittedName>
        <fullName evidence="4">Uncharacterized protein</fullName>
    </submittedName>
</protein>
<keyword evidence="1" id="KW-0433">Leucine-rich repeat</keyword>
<dbReference type="InterPro" id="IPR032675">
    <property type="entry name" value="LRR_dom_sf"/>
</dbReference>
<dbReference type="PANTHER" id="PTHR24366">
    <property type="entry name" value="IG(IMMUNOGLOBULIN) AND LRR(LEUCINE RICH REPEAT) DOMAINS"/>
    <property type="match status" value="1"/>
</dbReference>
<dbReference type="InterPro" id="IPR001611">
    <property type="entry name" value="Leu-rich_rpt"/>
</dbReference>
<dbReference type="InterPro" id="IPR026906">
    <property type="entry name" value="LRR_5"/>
</dbReference>
<dbReference type="EMBL" id="CAXKWB010004341">
    <property type="protein sequence ID" value="CAL4073416.1"/>
    <property type="molecule type" value="Genomic_DNA"/>
</dbReference>
<proteinExistence type="predicted"/>
<evidence type="ECO:0000313" key="5">
    <source>
        <dbReference type="Proteomes" id="UP001497623"/>
    </source>
</evidence>
<dbReference type="Pfam" id="PF13306">
    <property type="entry name" value="LRR_5"/>
    <property type="match status" value="1"/>
</dbReference>
<keyword evidence="3" id="KW-0732">Signal</keyword>
<reference evidence="4 5" key="1">
    <citation type="submission" date="2024-05" db="EMBL/GenBank/DDBJ databases">
        <authorList>
            <person name="Wallberg A."/>
        </authorList>
    </citation>
    <scope>NUCLEOTIDE SEQUENCE [LARGE SCALE GENOMIC DNA]</scope>
</reference>
<evidence type="ECO:0000256" key="1">
    <source>
        <dbReference type="ARBA" id="ARBA00022614"/>
    </source>
</evidence>
<dbReference type="InterPro" id="IPR003591">
    <property type="entry name" value="Leu-rich_rpt_typical-subtyp"/>
</dbReference>
<dbReference type="Pfam" id="PF13855">
    <property type="entry name" value="LRR_8"/>
    <property type="match status" value="1"/>
</dbReference>
<feature type="signal peptide" evidence="3">
    <location>
        <begin position="1"/>
        <end position="23"/>
    </location>
</feature>
<dbReference type="Proteomes" id="UP001497623">
    <property type="component" value="Unassembled WGS sequence"/>
</dbReference>
<evidence type="ECO:0000256" key="3">
    <source>
        <dbReference type="SAM" id="SignalP"/>
    </source>
</evidence>
<dbReference type="AlphaFoldDB" id="A0AAV2QAN7"/>
<evidence type="ECO:0000313" key="4">
    <source>
        <dbReference type="EMBL" id="CAL4073416.1"/>
    </source>
</evidence>
<dbReference type="SMART" id="SM00369">
    <property type="entry name" value="LRR_TYP"/>
    <property type="match status" value="4"/>
</dbReference>
<gene>
    <name evidence="4" type="ORF">MNOR_LOCUS9120</name>
</gene>
<evidence type="ECO:0000256" key="2">
    <source>
        <dbReference type="ARBA" id="ARBA00022737"/>
    </source>
</evidence>
<dbReference type="Gene3D" id="3.80.10.10">
    <property type="entry name" value="Ribonuclease Inhibitor"/>
    <property type="match status" value="2"/>
</dbReference>
<keyword evidence="5" id="KW-1185">Reference proteome</keyword>
<comment type="caution">
    <text evidence="4">The sequence shown here is derived from an EMBL/GenBank/DDBJ whole genome shotgun (WGS) entry which is preliminary data.</text>
</comment>
<feature type="chain" id="PRO_5043438742" evidence="3">
    <location>
        <begin position="24"/>
        <end position="391"/>
    </location>
</feature>